<dbReference type="InterPro" id="IPR007221">
    <property type="entry name" value="MreC"/>
</dbReference>
<name>A0A2P7U2G8_9NEIS</name>
<dbReference type="PANTHER" id="PTHR34138">
    <property type="entry name" value="CELL SHAPE-DETERMINING PROTEIN MREC"/>
    <property type="match status" value="1"/>
</dbReference>
<dbReference type="AlphaFoldDB" id="A0A2P7U2G8"/>
<keyword evidence="6" id="KW-1133">Transmembrane helix</keyword>
<comment type="function">
    <text evidence="5">Involved in formation and maintenance of cell shape.</text>
</comment>
<dbReference type="InterPro" id="IPR042177">
    <property type="entry name" value="Cell/Rod_1"/>
</dbReference>
<evidence type="ECO:0000256" key="6">
    <source>
        <dbReference type="SAM" id="Phobius"/>
    </source>
</evidence>
<dbReference type="OrthoDB" id="9808025at2"/>
<dbReference type="NCBIfam" id="TIGR00219">
    <property type="entry name" value="mreC"/>
    <property type="match status" value="1"/>
</dbReference>
<evidence type="ECO:0000256" key="4">
    <source>
        <dbReference type="ARBA" id="ARBA00032089"/>
    </source>
</evidence>
<dbReference type="Proteomes" id="UP000241868">
    <property type="component" value="Unassembled WGS sequence"/>
</dbReference>
<organism evidence="8 9">
    <name type="scientific">Neisseria iguanae</name>
    <dbReference type="NCBI Taxonomy" id="90242"/>
    <lineage>
        <taxon>Bacteria</taxon>
        <taxon>Pseudomonadati</taxon>
        <taxon>Pseudomonadota</taxon>
        <taxon>Betaproteobacteria</taxon>
        <taxon>Neisseriales</taxon>
        <taxon>Neisseriaceae</taxon>
        <taxon>Neisseria</taxon>
    </lineage>
</organism>
<reference evidence="8 9" key="1">
    <citation type="submission" date="2018-03" db="EMBL/GenBank/DDBJ databases">
        <title>Neisseria weixii sp. nov., isolated from the intestinal contents of Tibetan Plateau pika (Ochotona curzoniae) in Yushu, Qinghai Province, China.</title>
        <authorList>
            <person name="Gui Z."/>
        </authorList>
    </citation>
    <scope>NUCLEOTIDE SEQUENCE [LARGE SCALE GENOMIC DNA]</scope>
    <source>
        <strain evidence="8 9">ATCC 51483</strain>
    </source>
</reference>
<dbReference type="PANTHER" id="PTHR34138:SF1">
    <property type="entry name" value="CELL SHAPE-DETERMINING PROTEIN MREC"/>
    <property type="match status" value="1"/>
</dbReference>
<sequence>MKQSSLRFDGDTNSRKPLFKLAVYVVLGIALMMLDSRFAAVQSIRQAGATILYPIQWLANQPVRLYQYVGNLSQSQAALLEQNRILQEENGRLKILLQRDKVNLRELGELKKLYGLQQRGISDVIGAEVISNGKDPLSEKLIINKGSSDGVKAGDAVIDTEGLIGQVTQVQLKSSEISLLTSSKTIVPVVVERTGERSLLYGGGTKLDLRYFPVASDLKPSDILLTSGLDSVYPTGIPVATVNQVVRVSGTPYYDTTLTPFAALQGSRFVLVLPQHIDAPTEP</sequence>
<evidence type="ECO:0000313" key="9">
    <source>
        <dbReference type="Proteomes" id="UP000241868"/>
    </source>
</evidence>
<proteinExistence type="inferred from homology"/>
<keyword evidence="9" id="KW-1185">Reference proteome</keyword>
<dbReference type="EMBL" id="PXYY01000007">
    <property type="protein sequence ID" value="PSJ81131.1"/>
    <property type="molecule type" value="Genomic_DNA"/>
</dbReference>
<keyword evidence="6" id="KW-0472">Membrane</keyword>
<comment type="similarity">
    <text evidence="1 5">Belongs to the MreC family.</text>
</comment>
<evidence type="ECO:0000256" key="3">
    <source>
        <dbReference type="ARBA" id="ARBA00022960"/>
    </source>
</evidence>
<evidence type="ECO:0000259" key="7">
    <source>
        <dbReference type="Pfam" id="PF04085"/>
    </source>
</evidence>
<feature type="domain" description="Rod shape-determining protein MreC beta-barrel core" evidence="7">
    <location>
        <begin position="129"/>
        <end position="273"/>
    </location>
</feature>
<keyword evidence="3 5" id="KW-0133">Cell shape</keyword>
<dbReference type="GO" id="GO:0005886">
    <property type="term" value="C:plasma membrane"/>
    <property type="evidence" value="ECO:0007669"/>
    <property type="project" value="TreeGrafter"/>
</dbReference>
<dbReference type="GO" id="GO:0008360">
    <property type="term" value="P:regulation of cell shape"/>
    <property type="evidence" value="ECO:0007669"/>
    <property type="project" value="UniProtKB-KW"/>
</dbReference>
<dbReference type="PIRSF" id="PIRSF038471">
    <property type="entry name" value="MreC"/>
    <property type="match status" value="1"/>
</dbReference>
<dbReference type="Gene3D" id="2.40.10.350">
    <property type="entry name" value="Rod shape-determining protein MreC, domain 2"/>
    <property type="match status" value="1"/>
</dbReference>
<evidence type="ECO:0000256" key="1">
    <source>
        <dbReference type="ARBA" id="ARBA00009369"/>
    </source>
</evidence>
<evidence type="ECO:0000313" key="8">
    <source>
        <dbReference type="EMBL" id="PSJ81131.1"/>
    </source>
</evidence>
<dbReference type="Gene3D" id="2.40.10.340">
    <property type="entry name" value="Rod shape-determining protein MreC, domain 1"/>
    <property type="match status" value="1"/>
</dbReference>
<feature type="transmembrane region" description="Helical" evidence="6">
    <location>
        <begin position="21"/>
        <end position="40"/>
    </location>
</feature>
<dbReference type="InterPro" id="IPR055342">
    <property type="entry name" value="MreC_beta-barrel_core"/>
</dbReference>
<keyword evidence="6" id="KW-0812">Transmembrane</keyword>
<protein>
    <recommendedName>
        <fullName evidence="2 5">Cell shape-determining protein MreC</fullName>
    </recommendedName>
    <alternativeName>
        <fullName evidence="4 5">Cell shape protein MreC</fullName>
    </alternativeName>
</protein>
<evidence type="ECO:0000256" key="5">
    <source>
        <dbReference type="PIRNR" id="PIRNR038471"/>
    </source>
</evidence>
<dbReference type="Pfam" id="PF04085">
    <property type="entry name" value="MreC"/>
    <property type="match status" value="1"/>
</dbReference>
<accession>A0A2P7U2G8</accession>
<evidence type="ECO:0000256" key="2">
    <source>
        <dbReference type="ARBA" id="ARBA00013855"/>
    </source>
</evidence>
<dbReference type="RefSeq" id="WP_106740274.1">
    <property type="nucleotide sequence ID" value="NZ_PXYY01000007.1"/>
</dbReference>
<comment type="caution">
    <text evidence="8">The sequence shown here is derived from an EMBL/GenBank/DDBJ whole genome shotgun (WGS) entry which is preliminary data.</text>
</comment>
<gene>
    <name evidence="8" type="ORF">C7N83_02045</name>
</gene>
<dbReference type="InterPro" id="IPR042175">
    <property type="entry name" value="Cell/Rod_MreC_2"/>
</dbReference>